<comment type="caution">
    <text evidence="16">The sequence shown here is derived from an EMBL/GenBank/DDBJ whole genome shotgun (WGS) entry which is preliminary data.</text>
</comment>
<dbReference type="Pfam" id="PF19732">
    <property type="entry name" value="SpoIIE_N"/>
    <property type="match status" value="1"/>
</dbReference>
<keyword evidence="7" id="KW-0749">Sporulation</keyword>
<dbReference type="GO" id="GO:0004722">
    <property type="term" value="F:protein serine/threonine phosphatase activity"/>
    <property type="evidence" value="ECO:0007669"/>
    <property type="project" value="UniProtKB-EC"/>
</dbReference>
<dbReference type="PANTHER" id="PTHR43156:SF2">
    <property type="entry name" value="STAGE II SPORULATION PROTEIN E"/>
    <property type="match status" value="1"/>
</dbReference>
<dbReference type="SMART" id="SM00332">
    <property type="entry name" value="PP2Cc"/>
    <property type="match status" value="1"/>
</dbReference>
<feature type="domain" description="PPM-type phosphatase" evidence="15">
    <location>
        <begin position="590"/>
        <end position="800"/>
    </location>
</feature>
<dbReference type="OrthoDB" id="9763774at2"/>
<keyword evidence="17" id="KW-1185">Reference proteome</keyword>
<organism evidence="16 17">
    <name type="scientific">Melghiribacillus thermohalophilus</name>
    <dbReference type="NCBI Taxonomy" id="1324956"/>
    <lineage>
        <taxon>Bacteria</taxon>
        <taxon>Bacillati</taxon>
        <taxon>Bacillota</taxon>
        <taxon>Bacilli</taxon>
        <taxon>Bacillales</taxon>
        <taxon>Bacillaceae</taxon>
        <taxon>Melghiribacillus</taxon>
    </lineage>
</organism>
<evidence type="ECO:0000256" key="5">
    <source>
        <dbReference type="ARBA" id="ARBA00022801"/>
    </source>
</evidence>
<dbReference type="Pfam" id="PF07228">
    <property type="entry name" value="SpoIIE"/>
    <property type="match status" value="1"/>
</dbReference>
<evidence type="ECO:0000256" key="7">
    <source>
        <dbReference type="ARBA" id="ARBA00022969"/>
    </source>
</evidence>
<proteinExistence type="predicted"/>
<protein>
    <recommendedName>
        <fullName evidence="13">Stage II sporulation protein E</fullName>
        <ecNumber evidence="2">3.1.3.16</ecNumber>
    </recommendedName>
</protein>
<dbReference type="AlphaFoldDB" id="A0A4R3MSW4"/>
<dbReference type="InterPro" id="IPR036457">
    <property type="entry name" value="PPM-type-like_dom_sf"/>
</dbReference>
<evidence type="ECO:0000256" key="3">
    <source>
        <dbReference type="ARBA" id="ARBA00022475"/>
    </source>
</evidence>
<dbReference type="EMBL" id="SMAN01000023">
    <property type="protein sequence ID" value="TCT18171.1"/>
    <property type="molecule type" value="Genomic_DNA"/>
</dbReference>
<feature type="transmembrane region" description="Helical" evidence="14">
    <location>
        <begin position="93"/>
        <end position="114"/>
    </location>
</feature>
<comment type="function">
    <text evidence="12">Normally needed for pro-sigma E processing during sporulation but can be bypassed in vegetative cells. Activates SpoIIAA by dephosphorylation.</text>
</comment>
<comment type="catalytic activity">
    <reaction evidence="11">
        <text>O-phospho-L-threonyl-[protein] + H2O = L-threonyl-[protein] + phosphate</text>
        <dbReference type="Rhea" id="RHEA:47004"/>
        <dbReference type="Rhea" id="RHEA-COMP:11060"/>
        <dbReference type="Rhea" id="RHEA-COMP:11605"/>
        <dbReference type="ChEBI" id="CHEBI:15377"/>
        <dbReference type="ChEBI" id="CHEBI:30013"/>
        <dbReference type="ChEBI" id="CHEBI:43474"/>
        <dbReference type="ChEBI" id="CHEBI:61977"/>
        <dbReference type="EC" id="3.1.3.16"/>
    </reaction>
</comment>
<dbReference type="GO" id="GO:0005886">
    <property type="term" value="C:plasma membrane"/>
    <property type="evidence" value="ECO:0007669"/>
    <property type="project" value="UniProtKB-SubCell"/>
</dbReference>
<accession>A0A4R3MSW4</accession>
<dbReference type="SUPFAM" id="SSF81606">
    <property type="entry name" value="PP2C-like"/>
    <property type="match status" value="1"/>
</dbReference>
<feature type="transmembrane region" description="Helical" evidence="14">
    <location>
        <begin position="275"/>
        <end position="292"/>
    </location>
</feature>
<keyword evidence="3" id="KW-1003">Cell membrane</keyword>
<dbReference type="PANTHER" id="PTHR43156">
    <property type="entry name" value="STAGE II SPORULATION PROTEIN E-RELATED"/>
    <property type="match status" value="1"/>
</dbReference>
<keyword evidence="4 14" id="KW-0812">Transmembrane</keyword>
<comment type="catalytic activity">
    <reaction evidence="10">
        <text>O-phospho-L-seryl-[protein] + H2O = L-seryl-[protein] + phosphate</text>
        <dbReference type="Rhea" id="RHEA:20629"/>
        <dbReference type="Rhea" id="RHEA-COMP:9863"/>
        <dbReference type="Rhea" id="RHEA-COMP:11604"/>
        <dbReference type="ChEBI" id="CHEBI:15377"/>
        <dbReference type="ChEBI" id="CHEBI:29999"/>
        <dbReference type="ChEBI" id="CHEBI:43474"/>
        <dbReference type="ChEBI" id="CHEBI:83421"/>
        <dbReference type="EC" id="3.1.3.16"/>
    </reaction>
</comment>
<feature type="transmembrane region" description="Helical" evidence="14">
    <location>
        <begin position="189"/>
        <end position="209"/>
    </location>
</feature>
<feature type="transmembrane region" description="Helical" evidence="14">
    <location>
        <begin position="149"/>
        <end position="168"/>
    </location>
</feature>
<evidence type="ECO:0000313" key="17">
    <source>
        <dbReference type="Proteomes" id="UP000294650"/>
    </source>
</evidence>
<evidence type="ECO:0000256" key="9">
    <source>
        <dbReference type="ARBA" id="ARBA00023136"/>
    </source>
</evidence>
<keyword evidence="8 14" id="KW-1133">Transmembrane helix</keyword>
<dbReference type="InterPro" id="IPR001932">
    <property type="entry name" value="PPM-type_phosphatase-like_dom"/>
</dbReference>
<evidence type="ECO:0000256" key="4">
    <source>
        <dbReference type="ARBA" id="ARBA00022692"/>
    </source>
</evidence>
<dbReference type="NCBIfam" id="TIGR02865">
    <property type="entry name" value="spore_II_E"/>
    <property type="match status" value="1"/>
</dbReference>
<evidence type="ECO:0000256" key="2">
    <source>
        <dbReference type="ARBA" id="ARBA00013081"/>
    </source>
</evidence>
<keyword evidence="9 14" id="KW-0472">Membrane</keyword>
<sequence>MIGSISKTHSKTSQKLNGDTWTKWKRIAGEKSRKLLIDRGWLLIFIAFLLGRVIILSAVSPFAVAFVASVWMLRRKLTLKLALAALTGALTIHMQHTILLFAAIMFFFTFAVLFKKVKHQQRMIPILVFASYFISRMGMNYIQGNWSSYEWMFSIVEASLSVVLVYIFMQGVPLLSPKRYKQTLKNEEIVCMMILLASVLTGTIGWTIYDASVEQVLSRYFVLWFAFVAGAAIGSTVGVVTGLILSLANVASLYQMSLLAFSGLLGGLLKEGKKLGVGLGLFVGTLLIGIYWNEGREFTTMLMETGFAVLLFFMTPESWISRVARYIPGTNEHSKEQEKYMQKVRDVTASKIEQFSDMFQALSKSFSKIDPDEHDKENKKEMDYFLSNVTEKTCQSCFKKENCWVRNFDQTYQLMREMTEGIEDGSLMKRRKLLRDFENHCIKSSKVIETMKQEFSFYLANQRLKKQVIESRRFVADQLKGVSDVMEEFAKEIMKERKIQERKETEIMDTIKELGFEIEKLDIYSLEAGNVDIEMTLSFYDYHGEASKVIAPVLSEILGETIEVKHEEVSPFPNGYGYFVFKSARKYSIKTGVAHAAKGGGLVSGDSHLTMELGTGRYALAISDGMGNGERAYIESMDTLSLLQQILQSGIDEKVAIKSINSVLSLRTTDEIFSTLDLAVIDLHSADAKFLKIGSTPSFIKRGDHVLKIEASNLPIGIIQEFDVDVVSEQLKPGDLLVMMSDGIFEGPKYVENTDAWLKRKIREMESDDPQVVSDLILEEVFRSKDGKIDDDMTVLTAKIDNNIPKWASFSLYKEAK</sequence>
<dbReference type="GO" id="GO:0030435">
    <property type="term" value="P:sporulation resulting in formation of a cellular spore"/>
    <property type="evidence" value="ECO:0007669"/>
    <property type="project" value="UniProtKB-KW"/>
</dbReference>
<name>A0A4R3MSW4_9BACI</name>
<dbReference type="FunFam" id="3.60.40.10:FF:000100">
    <property type="entry name" value="Stage II sporulation protein E"/>
    <property type="match status" value="1"/>
</dbReference>
<dbReference type="Gene3D" id="3.60.40.10">
    <property type="entry name" value="PPM-type phosphatase domain"/>
    <property type="match status" value="1"/>
</dbReference>
<feature type="transmembrane region" description="Helical" evidence="14">
    <location>
        <begin position="221"/>
        <end position="254"/>
    </location>
</feature>
<evidence type="ECO:0000313" key="16">
    <source>
        <dbReference type="EMBL" id="TCT18171.1"/>
    </source>
</evidence>
<dbReference type="SMART" id="SM00331">
    <property type="entry name" value="PP2C_SIG"/>
    <property type="match status" value="1"/>
</dbReference>
<dbReference type="InterPro" id="IPR014221">
    <property type="entry name" value="SpoII_E"/>
</dbReference>
<dbReference type="Proteomes" id="UP000294650">
    <property type="component" value="Unassembled WGS sequence"/>
</dbReference>
<gene>
    <name evidence="16" type="ORF">EDD68_12340</name>
</gene>
<evidence type="ECO:0000256" key="6">
    <source>
        <dbReference type="ARBA" id="ARBA00022912"/>
    </source>
</evidence>
<dbReference type="RefSeq" id="WP_132372762.1">
    <property type="nucleotide sequence ID" value="NZ_SMAN01000023.1"/>
</dbReference>
<evidence type="ECO:0000256" key="12">
    <source>
        <dbReference type="ARBA" id="ARBA00058752"/>
    </source>
</evidence>
<evidence type="ECO:0000256" key="11">
    <source>
        <dbReference type="ARBA" id="ARBA00048336"/>
    </source>
</evidence>
<evidence type="ECO:0000256" key="13">
    <source>
        <dbReference type="ARBA" id="ARBA00074959"/>
    </source>
</evidence>
<evidence type="ECO:0000256" key="8">
    <source>
        <dbReference type="ARBA" id="ARBA00022989"/>
    </source>
</evidence>
<reference evidence="16 17" key="1">
    <citation type="submission" date="2019-03" db="EMBL/GenBank/DDBJ databases">
        <title>Genomic Encyclopedia of Type Strains, Phase IV (KMG-IV): sequencing the most valuable type-strain genomes for metagenomic binning, comparative biology and taxonomic classification.</title>
        <authorList>
            <person name="Goeker M."/>
        </authorList>
    </citation>
    <scope>NUCLEOTIDE SEQUENCE [LARGE SCALE GENOMIC DNA]</scope>
    <source>
        <strain evidence="16 17">DSM 25894</strain>
    </source>
</reference>
<dbReference type="InterPro" id="IPR052016">
    <property type="entry name" value="Bact_Sigma-Reg"/>
</dbReference>
<evidence type="ECO:0000256" key="14">
    <source>
        <dbReference type="SAM" id="Phobius"/>
    </source>
</evidence>
<evidence type="ECO:0000256" key="1">
    <source>
        <dbReference type="ARBA" id="ARBA00004651"/>
    </source>
</evidence>
<keyword evidence="5" id="KW-0378">Hydrolase</keyword>
<dbReference type="InterPro" id="IPR045768">
    <property type="entry name" value="SpoIIE_N"/>
</dbReference>
<feature type="transmembrane region" description="Helical" evidence="14">
    <location>
        <begin position="41"/>
        <end position="73"/>
    </location>
</feature>
<evidence type="ECO:0000259" key="15">
    <source>
        <dbReference type="PROSITE" id="PS51746"/>
    </source>
</evidence>
<evidence type="ECO:0000256" key="10">
    <source>
        <dbReference type="ARBA" id="ARBA00047761"/>
    </source>
</evidence>
<keyword evidence="6" id="KW-0904">Protein phosphatase</keyword>
<comment type="subcellular location">
    <subcellularLocation>
        <location evidence="1">Cell membrane</location>
        <topology evidence="1">Multi-pass membrane protein</topology>
    </subcellularLocation>
</comment>
<dbReference type="EC" id="3.1.3.16" evidence="2"/>
<dbReference type="PROSITE" id="PS51746">
    <property type="entry name" value="PPM_2"/>
    <property type="match status" value="1"/>
</dbReference>